<dbReference type="PROSITE" id="PS50070">
    <property type="entry name" value="KRINGLE_2"/>
    <property type="match status" value="1"/>
</dbReference>
<dbReference type="PRINTS" id="PR00261">
    <property type="entry name" value="LDLRECEPTOR"/>
</dbReference>
<dbReference type="Gene3D" id="4.10.400.10">
    <property type="entry name" value="Low-density Lipoprotein Receptor"/>
    <property type="match status" value="3"/>
</dbReference>
<dbReference type="Pfam" id="PF00057">
    <property type="entry name" value="Ldl_recept_a"/>
    <property type="match status" value="3"/>
</dbReference>
<dbReference type="InterPro" id="IPR043504">
    <property type="entry name" value="Peptidase_S1_PA_chymotrypsin"/>
</dbReference>
<dbReference type="Gene3D" id="3.10.250.10">
    <property type="entry name" value="SRCR-like domain"/>
    <property type="match status" value="3"/>
</dbReference>
<dbReference type="SUPFAM" id="SSF57424">
    <property type="entry name" value="LDL receptor-like module"/>
    <property type="match status" value="3"/>
</dbReference>
<dbReference type="PRINTS" id="PR00018">
    <property type="entry name" value="KRINGLE"/>
</dbReference>
<feature type="disulfide bond" evidence="13">
    <location>
        <begin position="757"/>
        <end position="767"/>
    </location>
</feature>
<feature type="domain" description="SRCR" evidence="18">
    <location>
        <begin position="688"/>
        <end position="788"/>
    </location>
</feature>
<feature type="disulfide bond" evidence="13">
    <location>
        <begin position="609"/>
        <end position="619"/>
    </location>
</feature>
<evidence type="ECO:0000256" key="2">
    <source>
        <dbReference type="ARBA" id="ARBA00022525"/>
    </source>
</evidence>
<evidence type="ECO:0000256" key="8">
    <source>
        <dbReference type="ARBA" id="ARBA00022825"/>
    </source>
</evidence>
<evidence type="ECO:0000256" key="9">
    <source>
        <dbReference type="ARBA" id="ARBA00023157"/>
    </source>
</evidence>
<evidence type="ECO:0000259" key="15">
    <source>
        <dbReference type="PROSITE" id="PS50041"/>
    </source>
</evidence>
<evidence type="ECO:0000256" key="7">
    <source>
        <dbReference type="ARBA" id="ARBA00022801"/>
    </source>
</evidence>
<keyword evidence="6" id="KW-0677">Repeat</keyword>
<comment type="caution">
    <text evidence="13">Lacks conserved residue(s) required for the propagation of feature annotation.</text>
</comment>
<name>A0ABM1BCU0_LIMPO</name>
<dbReference type="SUPFAM" id="SSF57414">
    <property type="entry name" value="Hairpin loop containing domain-like"/>
    <property type="match status" value="1"/>
</dbReference>
<feature type="disulfide bond" evidence="13">
    <location>
        <begin position="726"/>
        <end position="787"/>
    </location>
</feature>
<evidence type="ECO:0000256" key="6">
    <source>
        <dbReference type="ARBA" id="ARBA00022737"/>
    </source>
</evidence>
<keyword evidence="10" id="KW-0325">Glycoprotein</keyword>
<dbReference type="GeneID" id="106463861"/>
<dbReference type="InterPro" id="IPR033116">
    <property type="entry name" value="TRYPSIN_SER"/>
</dbReference>
<feature type="disulfide bond" evidence="12">
    <location>
        <begin position="372"/>
        <end position="384"/>
    </location>
</feature>
<dbReference type="CDD" id="cd01099">
    <property type="entry name" value="PAN_AP_HGF"/>
    <property type="match status" value="1"/>
</dbReference>
<gene>
    <name evidence="21" type="primary">LOC106463861</name>
</gene>
<dbReference type="Pfam" id="PF00530">
    <property type="entry name" value="SRCR"/>
    <property type="match status" value="3"/>
</dbReference>
<keyword evidence="3 11" id="KW-0420">Kringle</keyword>
<dbReference type="InterPro" id="IPR002172">
    <property type="entry name" value="LDrepeatLR_classA_rpt"/>
</dbReference>
<dbReference type="InterPro" id="IPR018056">
    <property type="entry name" value="Kringle_CS"/>
</dbReference>
<evidence type="ECO:0000256" key="5">
    <source>
        <dbReference type="ARBA" id="ARBA00022729"/>
    </source>
</evidence>
<dbReference type="SUPFAM" id="SSF57440">
    <property type="entry name" value="Kringle-like"/>
    <property type="match status" value="1"/>
</dbReference>
<dbReference type="InterPro" id="IPR003609">
    <property type="entry name" value="Pan_app"/>
</dbReference>
<dbReference type="SUPFAM" id="SSF50494">
    <property type="entry name" value="Trypsin-like serine proteases"/>
    <property type="match status" value="1"/>
</dbReference>
<dbReference type="Gene3D" id="3.10.100.10">
    <property type="entry name" value="Mannose-Binding Protein A, subunit A"/>
    <property type="match status" value="1"/>
</dbReference>
<dbReference type="InterPro" id="IPR001304">
    <property type="entry name" value="C-type_lectin-like"/>
</dbReference>
<dbReference type="PANTHER" id="PTHR19331:SF465">
    <property type="entry name" value="EGG PEPTIDE SPERACT RECEPTOR"/>
    <property type="match status" value="1"/>
</dbReference>
<evidence type="ECO:0000256" key="12">
    <source>
        <dbReference type="PROSITE-ProRule" id="PRU00124"/>
    </source>
</evidence>
<dbReference type="InterPro" id="IPR016187">
    <property type="entry name" value="CTDL_fold"/>
</dbReference>
<dbReference type="Gene3D" id="2.40.10.10">
    <property type="entry name" value="Trypsin-like serine proteases"/>
    <property type="match status" value="1"/>
</dbReference>
<evidence type="ECO:0000313" key="20">
    <source>
        <dbReference type="Proteomes" id="UP000694941"/>
    </source>
</evidence>
<dbReference type="InterPro" id="IPR001190">
    <property type="entry name" value="SRCR"/>
</dbReference>
<dbReference type="Pfam" id="PF00089">
    <property type="entry name" value="Trypsin"/>
    <property type="match status" value="1"/>
</dbReference>
<dbReference type="Pfam" id="PF00051">
    <property type="entry name" value="Kringle"/>
    <property type="match status" value="1"/>
</dbReference>
<keyword evidence="7 14" id="KW-0378">Hydrolase</keyword>
<dbReference type="InterPro" id="IPR013806">
    <property type="entry name" value="Kringle-like"/>
</dbReference>
<evidence type="ECO:0000256" key="14">
    <source>
        <dbReference type="RuleBase" id="RU363034"/>
    </source>
</evidence>
<dbReference type="InterPro" id="IPR016186">
    <property type="entry name" value="C-type_lectin-like/link_sf"/>
</dbReference>
<dbReference type="SMART" id="SM00034">
    <property type="entry name" value="CLECT"/>
    <property type="match status" value="1"/>
</dbReference>
<protein>
    <submittedName>
        <fullName evidence="21">Uncharacterized protein LOC106463861</fullName>
    </submittedName>
</protein>
<dbReference type="SUPFAM" id="SSF56487">
    <property type="entry name" value="SRCR-like"/>
    <property type="match status" value="3"/>
</dbReference>
<keyword evidence="8 14" id="KW-0720">Serine protease</keyword>
<dbReference type="PROSITE" id="PS50068">
    <property type="entry name" value="LDLRA_2"/>
    <property type="match status" value="3"/>
</dbReference>
<dbReference type="PRINTS" id="PR00258">
    <property type="entry name" value="SPERACTRCPTR"/>
</dbReference>
<feature type="disulfide bond" evidence="12">
    <location>
        <begin position="653"/>
        <end position="671"/>
    </location>
</feature>
<evidence type="ECO:0000259" key="19">
    <source>
        <dbReference type="PROSITE" id="PS50948"/>
    </source>
</evidence>
<dbReference type="PROSITE" id="PS50240">
    <property type="entry name" value="TRYPSIN_DOM"/>
    <property type="match status" value="1"/>
</dbReference>
<dbReference type="InterPro" id="IPR036055">
    <property type="entry name" value="LDL_receptor-like_sf"/>
</dbReference>
<feature type="disulfide bond" evidence="12">
    <location>
        <begin position="646"/>
        <end position="658"/>
    </location>
</feature>
<dbReference type="InterPro" id="IPR000001">
    <property type="entry name" value="Kringle"/>
</dbReference>
<dbReference type="CDD" id="cd00112">
    <property type="entry name" value="LDLa"/>
    <property type="match status" value="3"/>
</dbReference>
<dbReference type="PROSITE" id="PS50041">
    <property type="entry name" value="C_TYPE_LECTIN_2"/>
    <property type="match status" value="1"/>
</dbReference>
<evidence type="ECO:0000256" key="10">
    <source>
        <dbReference type="ARBA" id="ARBA00023180"/>
    </source>
</evidence>
<evidence type="ECO:0000313" key="21">
    <source>
        <dbReference type="RefSeq" id="XP_013779395.2"/>
    </source>
</evidence>
<dbReference type="InterPro" id="IPR009003">
    <property type="entry name" value="Peptidase_S1_PA"/>
</dbReference>
<reference evidence="21" key="1">
    <citation type="submission" date="2025-08" db="UniProtKB">
        <authorList>
            <consortium name="RefSeq"/>
        </authorList>
    </citation>
    <scope>IDENTIFICATION</scope>
    <source>
        <tissue evidence="21">Muscle</tissue>
    </source>
</reference>
<feature type="domain" description="Kringle" evidence="16">
    <location>
        <begin position="283"/>
        <end position="360"/>
    </location>
</feature>
<dbReference type="InterPro" id="IPR023415">
    <property type="entry name" value="LDLR_class-A_CS"/>
</dbReference>
<dbReference type="SMART" id="SM00130">
    <property type="entry name" value="KR"/>
    <property type="match status" value="1"/>
</dbReference>
<dbReference type="Gene3D" id="2.40.20.10">
    <property type="entry name" value="Plasminogen Kringle 4"/>
    <property type="match status" value="1"/>
</dbReference>
<keyword evidence="2" id="KW-0964">Secreted</keyword>
<comment type="subcellular location">
    <subcellularLocation>
        <location evidence="1">Secreted</location>
    </subcellularLocation>
</comment>
<evidence type="ECO:0000259" key="18">
    <source>
        <dbReference type="PROSITE" id="PS50287"/>
    </source>
</evidence>
<keyword evidence="5" id="KW-0732">Signal</keyword>
<dbReference type="PANTHER" id="PTHR19331">
    <property type="entry name" value="SCAVENGER RECEPTOR DOMAIN-CONTAINING"/>
    <property type="match status" value="1"/>
</dbReference>
<dbReference type="PROSITE" id="PS00420">
    <property type="entry name" value="SRCR_1"/>
    <property type="match status" value="1"/>
</dbReference>
<accession>A0ABM1BCU0</accession>
<dbReference type="InterPro" id="IPR036772">
    <property type="entry name" value="SRCR-like_dom_sf"/>
</dbReference>
<dbReference type="RefSeq" id="XP_013779395.2">
    <property type="nucleotide sequence ID" value="XM_013923941.2"/>
</dbReference>
<feature type="disulfide bond" evidence="12">
    <location>
        <begin position="510"/>
        <end position="525"/>
    </location>
</feature>
<organism evidence="20 21">
    <name type="scientific">Limulus polyphemus</name>
    <name type="common">Atlantic horseshoe crab</name>
    <dbReference type="NCBI Taxonomy" id="6850"/>
    <lineage>
        <taxon>Eukaryota</taxon>
        <taxon>Metazoa</taxon>
        <taxon>Ecdysozoa</taxon>
        <taxon>Arthropoda</taxon>
        <taxon>Chelicerata</taxon>
        <taxon>Merostomata</taxon>
        <taxon>Xiphosura</taxon>
        <taxon>Limulidae</taxon>
        <taxon>Limulus</taxon>
    </lineage>
</organism>
<dbReference type="InterPro" id="IPR018114">
    <property type="entry name" value="TRYPSIN_HIS"/>
</dbReference>
<dbReference type="InterPro" id="IPR038178">
    <property type="entry name" value="Kringle_sf"/>
</dbReference>
<feature type="disulfide bond" evidence="13">
    <location>
        <begin position="99"/>
        <end position="109"/>
    </location>
</feature>
<dbReference type="PROSITE" id="PS00135">
    <property type="entry name" value="TRYPSIN_SER"/>
    <property type="match status" value="1"/>
</dbReference>
<dbReference type="SMART" id="SM00020">
    <property type="entry name" value="Tryp_SPc"/>
    <property type="match status" value="1"/>
</dbReference>
<dbReference type="InterPro" id="IPR001254">
    <property type="entry name" value="Trypsin_dom"/>
</dbReference>
<feature type="disulfide bond" evidence="12">
    <location>
        <begin position="391"/>
        <end position="406"/>
    </location>
</feature>
<dbReference type="CDD" id="cd00190">
    <property type="entry name" value="Tryp_SPc"/>
    <property type="match status" value="1"/>
</dbReference>
<dbReference type="PROSITE" id="PS50287">
    <property type="entry name" value="SRCR_2"/>
    <property type="match status" value="3"/>
</dbReference>
<dbReference type="SUPFAM" id="SSF56436">
    <property type="entry name" value="C-type lectin-like"/>
    <property type="match status" value="1"/>
</dbReference>
<keyword evidence="4 14" id="KW-0645">Protease</keyword>
<feature type="disulfide bond" evidence="12">
    <location>
        <begin position="379"/>
        <end position="397"/>
    </location>
</feature>
<feature type="domain" description="Peptidase S1" evidence="17">
    <location>
        <begin position="850"/>
        <end position="1091"/>
    </location>
</feature>
<dbReference type="Gene3D" id="3.50.4.10">
    <property type="entry name" value="Hepatocyte Growth Factor"/>
    <property type="match status" value="1"/>
</dbReference>
<feature type="domain" description="SRCR" evidence="18">
    <location>
        <begin position="27"/>
        <end position="129"/>
    </location>
</feature>
<dbReference type="SMART" id="SM00202">
    <property type="entry name" value="SR"/>
    <property type="match status" value="3"/>
</dbReference>
<feature type="non-terminal residue" evidence="21">
    <location>
        <position position="1"/>
    </location>
</feature>
<evidence type="ECO:0000259" key="17">
    <source>
        <dbReference type="PROSITE" id="PS50240"/>
    </source>
</evidence>
<dbReference type="SMART" id="SM00192">
    <property type="entry name" value="LDLa"/>
    <property type="match status" value="3"/>
</dbReference>
<feature type="domain" description="C-type lectin" evidence="15">
    <location>
        <begin position="143"/>
        <end position="276"/>
    </location>
</feature>
<feature type="disulfide bond" evidence="12">
    <location>
        <begin position="498"/>
        <end position="516"/>
    </location>
</feature>
<dbReference type="Proteomes" id="UP000694941">
    <property type="component" value="Unplaced"/>
</dbReference>
<sequence>FYTLQSSNVHLLLADLSYQLPSSNQTLRLQEGTNPWEGRVELFYKGQWRSICVDENTWGEQEKSVVCKQLGYRGFEQAEATGANLMLNINYTSISDLVCTGEENSIFQCDYSNRSGLCNSSQVATVTCKPDSASLCGVNEFGFQGNCYQFVLDKTATHAEAEHQCHEEGGNLVEVNSQMENDFISDWLSFQKVTSKVHIGGSQTNNLWKWNNSSEEIQNFQKWFNRNNSIGTSLKTSSACLVLQNIFYHPHHRSIQMEYFFWNSQDCDAEFPYICEKHQKDIGCIQGKGLNYKGRANVTEYRSSCMRWDTPEIWDMVLSMMPQAKVDLKGHNFCRNPDGFKQPWCFVSVTNFAFCDIPSCQLIEPRTTPKPCEANKFECSPGTCIPLTWTCDGYFDCTNGADELNCRNYLEDYTKTSGFKLTNHDKKKWLYTTLEKCERRCSTATDFTCRSFSFGKKRGNCILSDKINAMVGTLRKDDKFDYYERKEFSVNCSSQFVCHNGKCINATVVCNGINDCNDFSDEKNCTSIVDFAIRLAGGSEVTLDEKLIEGQVEIRVNGEWGLICGDMWDLKDADVVCKQLGFELGAISALTGSYYKSELGTYLMDDVQCTGNEKSLVDCSFSGWHQHNCKENEAAGVKCRAPPKECDEDEFKCNNGKCIILGFLCDGQNDCDDNSDEAEVRCEAPLLVRFANGKNHLSGRVEISRFGIWGTICDDQFDDNDAKVICRMLGYNGSAHAHIKGYFGPGKGQIWVDELECDGTETHISKCSKPPWGQNNCRHNEDAGVSCSTHISPTPSVQPPVEPVQCGVPDYADQLHVNLNEELHMNDTGVASESSRSQGFTYNQSNPARIVGGSETIYGAYPWQVDIRIYTGSTSFHWCGGVIITDYFVLSAAHCLEKYQQSDYLIRVGEFNNNEVDKYEEDFEIADMKIHENFNKGTYLNNDIVLIRIRAKNGRGIFFNSHVKPVCLPVYNIRYHPGTKCIISGWGTTGETSAADTLMSTVVPILHMFQCRDPYVYGAEKITNGMFCAGYLQGGVDACKGDSGGPLVCKLGESYTVLGIISWGNGCAIPNKPGVYTKVQYFLDWINTNMAKMEL</sequence>
<dbReference type="Pfam" id="PF00024">
    <property type="entry name" value="PAN_1"/>
    <property type="match status" value="1"/>
</dbReference>
<evidence type="ECO:0000256" key="3">
    <source>
        <dbReference type="ARBA" id="ARBA00022572"/>
    </source>
</evidence>
<feature type="disulfide bond" evidence="13">
    <location>
        <begin position="67"/>
        <end position="128"/>
    </location>
</feature>
<evidence type="ECO:0000256" key="11">
    <source>
        <dbReference type="PROSITE-ProRule" id="PRU00121"/>
    </source>
</evidence>
<dbReference type="PROSITE" id="PS50948">
    <property type="entry name" value="PAN"/>
    <property type="match status" value="1"/>
</dbReference>
<feature type="domain" description="Apple" evidence="19">
    <location>
        <begin position="406"/>
        <end position="487"/>
    </location>
</feature>
<dbReference type="Pfam" id="PF00059">
    <property type="entry name" value="Lectin_C"/>
    <property type="match status" value="1"/>
</dbReference>
<dbReference type="CDD" id="cd00037">
    <property type="entry name" value="CLECT"/>
    <property type="match status" value="1"/>
</dbReference>
<keyword evidence="9 13" id="KW-1015">Disulfide bond</keyword>
<feature type="domain" description="SRCR" evidence="18">
    <location>
        <begin position="533"/>
        <end position="640"/>
    </location>
</feature>
<dbReference type="PROSITE" id="PS01209">
    <property type="entry name" value="LDLRA_1"/>
    <property type="match status" value="3"/>
</dbReference>
<dbReference type="PROSITE" id="PS00021">
    <property type="entry name" value="KRINGLE_1"/>
    <property type="match status" value="1"/>
</dbReference>
<dbReference type="PROSITE" id="PS00134">
    <property type="entry name" value="TRYPSIN_HIS"/>
    <property type="match status" value="1"/>
</dbReference>
<evidence type="ECO:0000256" key="1">
    <source>
        <dbReference type="ARBA" id="ARBA00004613"/>
    </source>
</evidence>
<evidence type="ECO:0000259" key="16">
    <source>
        <dbReference type="PROSITE" id="PS50070"/>
    </source>
</evidence>
<evidence type="ECO:0000256" key="13">
    <source>
        <dbReference type="PROSITE-ProRule" id="PRU00196"/>
    </source>
</evidence>
<evidence type="ECO:0000256" key="4">
    <source>
        <dbReference type="ARBA" id="ARBA00022670"/>
    </source>
</evidence>
<proteinExistence type="predicted"/>
<keyword evidence="20" id="KW-1185">Reference proteome</keyword>
<feature type="disulfide bond" evidence="13">
    <location>
        <begin position="713"/>
        <end position="777"/>
    </location>
</feature>
<dbReference type="SMART" id="SM00473">
    <property type="entry name" value="PAN_AP"/>
    <property type="match status" value="1"/>
</dbReference>